<keyword evidence="1 4" id="KW-0479">Metal-binding</keyword>
<dbReference type="PROSITE" id="PS00478">
    <property type="entry name" value="LIM_DOMAIN_1"/>
    <property type="match status" value="1"/>
</dbReference>
<dbReference type="AlphaFoldDB" id="A0A6A5EK46"/>
<dbReference type="Proteomes" id="UP000465112">
    <property type="component" value="Chromosome 16"/>
</dbReference>
<dbReference type="PANTHER" id="PTHR15468">
    <property type="entry name" value="ZNF185"/>
    <property type="match status" value="1"/>
</dbReference>
<accession>A0A6A5EK46</accession>
<dbReference type="SMART" id="SM00132">
    <property type="entry name" value="LIM"/>
    <property type="match status" value="1"/>
</dbReference>
<dbReference type="EMBL" id="VHII01000016">
    <property type="protein sequence ID" value="KAF1378729.1"/>
    <property type="molecule type" value="Genomic_DNA"/>
</dbReference>
<gene>
    <name evidence="7" type="ORF">PFLUV_G00193540</name>
</gene>
<evidence type="ECO:0000256" key="5">
    <source>
        <dbReference type="SAM" id="MobiDB-lite"/>
    </source>
</evidence>
<keyword evidence="8" id="KW-1185">Reference proteome</keyword>
<reference evidence="7 8" key="1">
    <citation type="submission" date="2019-06" db="EMBL/GenBank/DDBJ databases">
        <title>A chromosome-scale genome assembly of the European perch, Perca fluviatilis.</title>
        <authorList>
            <person name="Roques C."/>
            <person name="Zahm M."/>
            <person name="Cabau C."/>
            <person name="Klopp C."/>
            <person name="Bouchez O."/>
            <person name="Donnadieu C."/>
            <person name="Kuhl H."/>
            <person name="Gislard M."/>
            <person name="Guendouz S."/>
            <person name="Journot L."/>
            <person name="Haffray P."/>
            <person name="Bestin A."/>
            <person name="Morvezen R."/>
            <person name="Feron R."/>
            <person name="Wen M."/>
            <person name="Jouanno E."/>
            <person name="Herpin A."/>
            <person name="Schartl M."/>
            <person name="Postlethwait J."/>
            <person name="Schaerlinger B."/>
            <person name="Chardard D."/>
            <person name="Lecocq T."/>
            <person name="Poncet C."/>
            <person name="Jaffrelo L."/>
            <person name="Lampietro C."/>
            <person name="Guiguen Y."/>
        </authorList>
    </citation>
    <scope>NUCLEOTIDE SEQUENCE [LARGE SCALE GENOMIC DNA]</scope>
    <source>
        <tissue evidence="7">Blood</tissue>
    </source>
</reference>
<dbReference type="CDD" id="cd08368">
    <property type="entry name" value="LIM"/>
    <property type="match status" value="1"/>
</dbReference>
<feature type="compositionally biased region" description="Basic and acidic residues" evidence="5">
    <location>
        <begin position="282"/>
        <end position="318"/>
    </location>
</feature>
<dbReference type="PROSITE" id="PS50023">
    <property type="entry name" value="LIM_DOMAIN_2"/>
    <property type="match status" value="1"/>
</dbReference>
<sequence>MTGLLRSLQRFILQNVSKMVKPNQFLHQRKIQSNQLPTQLQKTKENMLMQQLSSQTENTMRPRSLQMLMWKIQLQKPLLRLAQRRVKTRLKSLLRLHVKAVAGVAVAPENPDVTDVAGKKAAIQHPVEDVVKVAVESSPETPAVTGAAGEEVALQVSVEPVPDLVAATVPETPTQPAAETAVKSVERKVESAASAEPVLKTGAEEVVEFEVAPVVNTVVEQSVEPTPEREADGVVELNIEDAVESVTASDAEAVPDKFSYIPIELSEALDVEPPTTETAPKPLKDPKQSHTEETKPNQHSEHTNTSDMFKKSKEKEQSTQKQNGTRNTNVCSFCDKRIHGNIKLHLSEPVVTCHPDCLKCGVCAKVLGDLLTTMFLHNQVVKCGGCFAKALESEA</sequence>
<evidence type="ECO:0000259" key="6">
    <source>
        <dbReference type="PROSITE" id="PS50023"/>
    </source>
</evidence>
<evidence type="ECO:0000313" key="7">
    <source>
        <dbReference type="EMBL" id="KAF1378729.1"/>
    </source>
</evidence>
<evidence type="ECO:0000256" key="3">
    <source>
        <dbReference type="ARBA" id="ARBA00023038"/>
    </source>
</evidence>
<name>A0A6A5EK46_PERFL</name>
<feature type="region of interest" description="Disordered" evidence="5">
    <location>
        <begin position="269"/>
        <end position="326"/>
    </location>
</feature>
<dbReference type="InterPro" id="IPR052621">
    <property type="entry name" value="Cell_Prolif/Cornif_Regul"/>
</dbReference>
<protein>
    <recommendedName>
        <fullName evidence="6">LIM zinc-binding domain-containing protein</fullName>
    </recommendedName>
</protein>
<keyword evidence="2 4" id="KW-0862">Zinc</keyword>
<dbReference type="InterPro" id="IPR001781">
    <property type="entry name" value="Znf_LIM"/>
</dbReference>
<keyword evidence="3 4" id="KW-0440">LIM domain</keyword>
<evidence type="ECO:0000256" key="2">
    <source>
        <dbReference type="ARBA" id="ARBA00022833"/>
    </source>
</evidence>
<dbReference type="GO" id="GO:0046872">
    <property type="term" value="F:metal ion binding"/>
    <property type="evidence" value="ECO:0007669"/>
    <property type="project" value="UniProtKB-KW"/>
</dbReference>
<evidence type="ECO:0000313" key="8">
    <source>
        <dbReference type="Proteomes" id="UP000465112"/>
    </source>
</evidence>
<feature type="domain" description="LIM zinc-binding" evidence="6">
    <location>
        <begin position="329"/>
        <end position="393"/>
    </location>
</feature>
<organism evidence="7 8">
    <name type="scientific">Perca fluviatilis</name>
    <name type="common">European perch</name>
    <dbReference type="NCBI Taxonomy" id="8168"/>
    <lineage>
        <taxon>Eukaryota</taxon>
        <taxon>Metazoa</taxon>
        <taxon>Chordata</taxon>
        <taxon>Craniata</taxon>
        <taxon>Vertebrata</taxon>
        <taxon>Euteleostomi</taxon>
        <taxon>Actinopterygii</taxon>
        <taxon>Neopterygii</taxon>
        <taxon>Teleostei</taxon>
        <taxon>Neoteleostei</taxon>
        <taxon>Acanthomorphata</taxon>
        <taxon>Eupercaria</taxon>
        <taxon>Perciformes</taxon>
        <taxon>Percoidei</taxon>
        <taxon>Percidae</taxon>
        <taxon>Percinae</taxon>
        <taxon>Perca</taxon>
    </lineage>
</organism>
<dbReference type="PANTHER" id="PTHR15468:SF2">
    <property type="entry name" value="ZINC FINGER PROTEIN 185"/>
    <property type="match status" value="1"/>
</dbReference>
<evidence type="ECO:0000256" key="1">
    <source>
        <dbReference type="ARBA" id="ARBA00022723"/>
    </source>
</evidence>
<proteinExistence type="predicted"/>
<dbReference type="Gene3D" id="2.10.110.10">
    <property type="entry name" value="Cysteine Rich Protein"/>
    <property type="match status" value="1"/>
</dbReference>
<evidence type="ECO:0000256" key="4">
    <source>
        <dbReference type="PROSITE-ProRule" id="PRU00125"/>
    </source>
</evidence>
<comment type="caution">
    <text evidence="7">The sequence shown here is derived from an EMBL/GenBank/DDBJ whole genome shotgun (WGS) entry which is preliminary data.</text>
</comment>